<proteinExistence type="predicted"/>
<feature type="compositionally biased region" description="Polar residues" evidence="1">
    <location>
        <begin position="830"/>
        <end position="840"/>
    </location>
</feature>
<feature type="compositionally biased region" description="Pro residues" evidence="1">
    <location>
        <begin position="579"/>
        <end position="596"/>
    </location>
</feature>
<comment type="caution">
    <text evidence="2">The sequence shown here is derived from an EMBL/GenBank/DDBJ whole genome shotgun (WGS) entry which is preliminary data.</text>
</comment>
<dbReference type="Proteomes" id="UP000554235">
    <property type="component" value="Unassembled WGS sequence"/>
</dbReference>
<feature type="compositionally biased region" description="Polar residues" evidence="1">
    <location>
        <begin position="288"/>
        <end position="300"/>
    </location>
</feature>
<feature type="compositionally biased region" description="Low complexity" evidence="1">
    <location>
        <begin position="567"/>
        <end position="578"/>
    </location>
</feature>
<dbReference type="AlphaFoldDB" id="A0A8H4LG41"/>
<feature type="compositionally biased region" description="Basic and acidic residues" evidence="1">
    <location>
        <begin position="238"/>
        <end position="259"/>
    </location>
</feature>
<evidence type="ECO:0008006" key="4">
    <source>
        <dbReference type="Google" id="ProtNLM"/>
    </source>
</evidence>
<gene>
    <name evidence="2" type="ORF">FALBO_5405</name>
</gene>
<feature type="compositionally biased region" description="Polar residues" evidence="1">
    <location>
        <begin position="476"/>
        <end position="499"/>
    </location>
</feature>
<reference evidence="2 3" key="1">
    <citation type="submission" date="2020-01" db="EMBL/GenBank/DDBJ databases">
        <title>Identification and distribution of gene clusters putatively required for synthesis of sphingolipid metabolism inhibitors in phylogenetically diverse species of the filamentous fungus Fusarium.</title>
        <authorList>
            <person name="Kim H.-S."/>
            <person name="Busman M."/>
            <person name="Brown D.W."/>
            <person name="Divon H."/>
            <person name="Uhlig S."/>
            <person name="Proctor R.H."/>
        </authorList>
    </citation>
    <scope>NUCLEOTIDE SEQUENCE [LARGE SCALE GENOMIC DNA]</scope>
    <source>
        <strain evidence="2 3">NRRL 20459</strain>
    </source>
</reference>
<protein>
    <recommendedName>
        <fullName evidence="4">Glucan 1, 4-alpha-glucosidase</fullName>
    </recommendedName>
</protein>
<accession>A0A8H4LG41</accession>
<feature type="compositionally biased region" description="Acidic residues" evidence="1">
    <location>
        <begin position="267"/>
        <end position="287"/>
    </location>
</feature>
<feature type="compositionally biased region" description="Pro residues" evidence="1">
    <location>
        <begin position="501"/>
        <end position="512"/>
    </location>
</feature>
<organism evidence="2 3">
    <name type="scientific">Fusarium albosuccineum</name>
    <dbReference type="NCBI Taxonomy" id="1237068"/>
    <lineage>
        <taxon>Eukaryota</taxon>
        <taxon>Fungi</taxon>
        <taxon>Dikarya</taxon>
        <taxon>Ascomycota</taxon>
        <taxon>Pezizomycotina</taxon>
        <taxon>Sordariomycetes</taxon>
        <taxon>Hypocreomycetidae</taxon>
        <taxon>Hypocreales</taxon>
        <taxon>Nectriaceae</taxon>
        <taxon>Fusarium</taxon>
        <taxon>Fusarium decemcellulare species complex</taxon>
    </lineage>
</organism>
<evidence type="ECO:0000313" key="3">
    <source>
        <dbReference type="Proteomes" id="UP000554235"/>
    </source>
</evidence>
<dbReference type="OrthoDB" id="3941134at2759"/>
<feature type="compositionally biased region" description="Polar residues" evidence="1">
    <location>
        <begin position="734"/>
        <end position="765"/>
    </location>
</feature>
<sequence length="876" mass="94151">MEDPWGSPWTNDSPPKIDLPAPPPHAHFSVDHNSQRASPALTPWNDDDDAWGGWAEAGKDSSPRWGRSPGLRPIGGSPAGSRLSSPAPEAWGNLMTLETARVRDERNGDSAISLGEGLRPIEARAVTRTPSPARDLKESVADIWRQPDPALSIRSVSPLPSEDDGRPGSPDGPPGPALRRGKRPEPLRQPSNKVQGLVEMYDDMAKRSHSASPIDPSMRKVSGNESPVPDVTPEAEDQERLEPKLETELEPEPETKVEPELSPTLVEELEKEEVEEKTEEVPDEDQAQAESDSWSDFESPTQDEEVLEEPETQVAQEEAPIAETKVPDEAPREPLQPRPKRPSIPFAIDMSKLDDLFPSVEASFPTPEPVPDVIIDDTFSSISERTAWYRMSRFGSIRKHNMGDDENYVRIGWPNSEVRGKAIRIVRRWMEEDSITGRVVLGRRGGAAGARIFNWGSSAPQVEISELLAARKSHSRQMSVNSKGTTASPTATAFGWSSNPPASPTAAIPPPAADRSPITEPTSAAESSPAEDVKTSPVAAKKPSSPTTTKPPTIATPPSPIRPTPIKPTTRPVSISQPIPSPTSPSGAQPPSPIKPAPLLSTTRPVSISQTITSPTSPLAQPPTNAGWGDEEDDDDWGDMVSSPTAGETNGGFSSMDAIVDANTGDKKGHAAKPSITTIPPEDDFIRSKPEQETMTNGRSPLDVPSPGGLMPGHSRSTTVDWSFPRAQGFVPSHSRSTTVDMGTSPVQGLISHSRSTTVDLNTPRSPLDALASSNLMSNKAKSPIENTNKANGWGAWSMDLVDGAGGLAAPRRDSNFPSKLPSKPVGVTKATSPTESQPMSLPVSPEEPPSYDTSKDDEIVANILRDLPDLSYMLR</sequence>
<feature type="compositionally biased region" description="Polar residues" evidence="1">
    <location>
        <begin position="642"/>
        <end position="653"/>
    </location>
</feature>
<evidence type="ECO:0000313" key="2">
    <source>
        <dbReference type="EMBL" id="KAF4467720.1"/>
    </source>
</evidence>
<feature type="compositionally biased region" description="Low complexity" evidence="1">
    <location>
        <begin position="539"/>
        <end position="553"/>
    </location>
</feature>
<name>A0A8H4LG41_9HYPO</name>
<feature type="region of interest" description="Disordered" evidence="1">
    <location>
        <begin position="475"/>
        <end position="766"/>
    </location>
</feature>
<feature type="compositionally biased region" description="Pro residues" evidence="1">
    <location>
        <begin position="554"/>
        <end position="566"/>
    </location>
</feature>
<feature type="compositionally biased region" description="Acidic residues" evidence="1">
    <location>
        <begin position="629"/>
        <end position="638"/>
    </location>
</feature>
<feature type="compositionally biased region" description="Low complexity" evidence="1">
    <location>
        <begin position="607"/>
        <end position="618"/>
    </location>
</feature>
<dbReference type="EMBL" id="JAADYS010000702">
    <property type="protein sequence ID" value="KAF4467720.1"/>
    <property type="molecule type" value="Genomic_DNA"/>
</dbReference>
<feature type="compositionally biased region" description="Acidic residues" evidence="1">
    <location>
        <begin position="301"/>
        <end position="311"/>
    </location>
</feature>
<feature type="region of interest" description="Disordered" evidence="1">
    <location>
        <begin position="1"/>
        <end position="344"/>
    </location>
</feature>
<feature type="region of interest" description="Disordered" evidence="1">
    <location>
        <begin position="805"/>
        <end position="858"/>
    </location>
</feature>
<evidence type="ECO:0000256" key="1">
    <source>
        <dbReference type="SAM" id="MobiDB-lite"/>
    </source>
</evidence>
<keyword evidence="3" id="KW-1185">Reference proteome</keyword>